<sequence length="31" mass="3456">MLCIICSSYSACFLMSSCFEGLQMFSHVLTC</sequence>
<evidence type="ECO:0000313" key="1">
    <source>
        <dbReference type="EMBL" id="JAD30187.1"/>
    </source>
</evidence>
<reference evidence="1" key="1">
    <citation type="submission" date="2014-09" db="EMBL/GenBank/DDBJ databases">
        <authorList>
            <person name="Magalhaes I.L.F."/>
            <person name="Oliveira U."/>
            <person name="Santos F.R."/>
            <person name="Vidigal T.H.D.A."/>
            <person name="Brescovit A.D."/>
            <person name="Santos A.J."/>
        </authorList>
    </citation>
    <scope>NUCLEOTIDE SEQUENCE</scope>
    <source>
        <tissue evidence="1">Shoot tissue taken approximately 20 cm above the soil surface</tissue>
    </source>
</reference>
<dbReference type="AlphaFoldDB" id="A0A0A8Z5R6"/>
<organism evidence="1">
    <name type="scientific">Arundo donax</name>
    <name type="common">Giant reed</name>
    <name type="synonym">Donax arundinaceus</name>
    <dbReference type="NCBI Taxonomy" id="35708"/>
    <lineage>
        <taxon>Eukaryota</taxon>
        <taxon>Viridiplantae</taxon>
        <taxon>Streptophyta</taxon>
        <taxon>Embryophyta</taxon>
        <taxon>Tracheophyta</taxon>
        <taxon>Spermatophyta</taxon>
        <taxon>Magnoliopsida</taxon>
        <taxon>Liliopsida</taxon>
        <taxon>Poales</taxon>
        <taxon>Poaceae</taxon>
        <taxon>PACMAD clade</taxon>
        <taxon>Arundinoideae</taxon>
        <taxon>Arundineae</taxon>
        <taxon>Arundo</taxon>
    </lineage>
</organism>
<proteinExistence type="predicted"/>
<dbReference type="EMBL" id="GBRH01267708">
    <property type="protein sequence ID" value="JAD30187.1"/>
    <property type="molecule type" value="Transcribed_RNA"/>
</dbReference>
<accession>A0A0A8Z5R6</accession>
<protein>
    <submittedName>
        <fullName evidence="1">Uncharacterized protein</fullName>
    </submittedName>
</protein>
<reference evidence="1" key="2">
    <citation type="journal article" date="2015" name="Data Brief">
        <title>Shoot transcriptome of the giant reed, Arundo donax.</title>
        <authorList>
            <person name="Barrero R.A."/>
            <person name="Guerrero F.D."/>
            <person name="Moolhuijzen P."/>
            <person name="Goolsby J.A."/>
            <person name="Tidwell J."/>
            <person name="Bellgard S.E."/>
            <person name="Bellgard M.I."/>
        </authorList>
    </citation>
    <scope>NUCLEOTIDE SEQUENCE</scope>
    <source>
        <tissue evidence="1">Shoot tissue taken approximately 20 cm above the soil surface</tissue>
    </source>
</reference>
<name>A0A0A8Z5R6_ARUDO</name>